<dbReference type="InterPro" id="IPR017441">
    <property type="entry name" value="Protein_kinase_ATP_BS"/>
</dbReference>
<dbReference type="InterPro" id="IPR000719">
    <property type="entry name" value="Prot_kinase_dom"/>
</dbReference>
<accession>A0AAW0VZ01</accession>
<name>A0AAW0VZ01_CHEQU</name>
<dbReference type="InterPro" id="IPR011009">
    <property type="entry name" value="Kinase-like_dom_sf"/>
</dbReference>
<dbReference type="Gene3D" id="1.10.510.10">
    <property type="entry name" value="Transferase(Phosphotransferase) domain 1"/>
    <property type="match status" value="1"/>
</dbReference>
<dbReference type="SMART" id="SM00220">
    <property type="entry name" value="S_TKc"/>
    <property type="match status" value="1"/>
</dbReference>
<organism evidence="6 7">
    <name type="scientific">Cherax quadricarinatus</name>
    <name type="common">Australian red claw crayfish</name>
    <dbReference type="NCBI Taxonomy" id="27406"/>
    <lineage>
        <taxon>Eukaryota</taxon>
        <taxon>Metazoa</taxon>
        <taxon>Ecdysozoa</taxon>
        <taxon>Arthropoda</taxon>
        <taxon>Crustacea</taxon>
        <taxon>Multicrustacea</taxon>
        <taxon>Malacostraca</taxon>
        <taxon>Eumalacostraca</taxon>
        <taxon>Eucarida</taxon>
        <taxon>Decapoda</taxon>
        <taxon>Pleocyemata</taxon>
        <taxon>Astacidea</taxon>
        <taxon>Parastacoidea</taxon>
        <taxon>Parastacidae</taxon>
        <taxon>Cherax</taxon>
    </lineage>
</organism>
<comment type="similarity">
    <text evidence="4">Belongs to the protein kinase superfamily.</text>
</comment>
<keyword evidence="2 3" id="KW-0067">ATP-binding</keyword>
<feature type="binding site" evidence="3">
    <location>
        <position position="49"/>
    </location>
    <ligand>
        <name>ATP</name>
        <dbReference type="ChEBI" id="CHEBI:30616"/>
    </ligand>
</feature>
<dbReference type="Pfam" id="PF00069">
    <property type="entry name" value="Pkinase"/>
    <property type="match status" value="1"/>
</dbReference>
<dbReference type="GO" id="GO:0005524">
    <property type="term" value="F:ATP binding"/>
    <property type="evidence" value="ECO:0007669"/>
    <property type="project" value="UniProtKB-UniRule"/>
</dbReference>
<feature type="domain" description="Protein kinase" evidence="5">
    <location>
        <begin position="21"/>
        <end position="275"/>
    </location>
</feature>
<dbReference type="GO" id="GO:0005886">
    <property type="term" value="C:plasma membrane"/>
    <property type="evidence" value="ECO:0007669"/>
    <property type="project" value="TreeGrafter"/>
</dbReference>
<dbReference type="PROSITE" id="PS50011">
    <property type="entry name" value="PROTEIN_KINASE_DOM"/>
    <property type="match status" value="1"/>
</dbReference>
<dbReference type="SUPFAM" id="SSF56112">
    <property type="entry name" value="Protein kinase-like (PK-like)"/>
    <property type="match status" value="1"/>
</dbReference>
<keyword evidence="4" id="KW-0418">Kinase</keyword>
<dbReference type="PROSITE" id="PS00108">
    <property type="entry name" value="PROTEIN_KINASE_ST"/>
    <property type="match status" value="1"/>
</dbReference>
<dbReference type="EMBL" id="JARKIK010000096">
    <property type="protein sequence ID" value="KAK8722161.1"/>
    <property type="molecule type" value="Genomic_DNA"/>
</dbReference>
<dbReference type="Proteomes" id="UP001445076">
    <property type="component" value="Unassembled WGS sequence"/>
</dbReference>
<keyword evidence="4" id="KW-0723">Serine/threonine-protein kinase</keyword>
<dbReference type="AlphaFoldDB" id="A0AAW0VZ01"/>
<keyword evidence="1 3" id="KW-0547">Nucleotide-binding</keyword>
<evidence type="ECO:0000259" key="5">
    <source>
        <dbReference type="PROSITE" id="PS50011"/>
    </source>
</evidence>
<evidence type="ECO:0000313" key="7">
    <source>
        <dbReference type="Proteomes" id="UP001445076"/>
    </source>
</evidence>
<evidence type="ECO:0000313" key="6">
    <source>
        <dbReference type="EMBL" id="KAK8722161.1"/>
    </source>
</evidence>
<dbReference type="PROSITE" id="PS00107">
    <property type="entry name" value="PROTEIN_KINASE_ATP"/>
    <property type="match status" value="1"/>
</dbReference>
<sequence>MDGKKVTFVSFEELTDLVMMSPECTFLGSGVSGSVYLFTVLGEKLCVKKSHEKNYMRIFGHEMNLLHEVDGAGGAPLVRYMAYDYPAMVMEYRGHTDFNEFFHTCKSSSKRILALIKLAESLQEVHDKGFVHMDLKADNVLVQHVEEDSNFHVNIIDFGLARKAGEDHRGFNSQSEHYAPETRIKGKVSPTMDVYSFGDLISFVSDYLKNKKQSKKLNVLAREMMDPEAGKRPTLTVVQERLHEIMNITTKCKRLKKRIVEAVAAVQKIFAPRQC</sequence>
<keyword evidence="4" id="KW-0808">Transferase</keyword>
<evidence type="ECO:0000256" key="3">
    <source>
        <dbReference type="PROSITE-ProRule" id="PRU10141"/>
    </source>
</evidence>
<evidence type="ECO:0000256" key="2">
    <source>
        <dbReference type="ARBA" id="ARBA00022840"/>
    </source>
</evidence>
<dbReference type="CDD" id="cd00180">
    <property type="entry name" value="PKc"/>
    <property type="match status" value="1"/>
</dbReference>
<dbReference type="PANTHER" id="PTHR27001:SF931">
    <property type="entry name" value="OS11G0664100 PROTEIN"/>
    <property type="match status" value="1"/>
</dbReference>
<evidence type="ECO:0000256" key="1">
    <source>
        <dbReference type="ARBA" id="ARBA00022741"/>
    </source>
</evidence>
<dbReference type="GO" id="GO:0004674">
    <property type="term" value="F:protein serine/threonine kinase activity"/>
    <property type="evidence" value="ECO:0007669"/>
    <property type="project" value="UniProtKB-KW"/>
</dbReference>
<proteinExistence type="inferred from homology"/>
<keyword evidence="7" id="KW-1185">Reference proteome</keyword>
<dbReference type="InterPro" id="IPR008271">
    <property type="entry name" value="Ser/Thr_kinase_AS"/>
</dbReference>
<reference evidence="6 7" key="1">
    <citation type="journal article" date="2024" name="BMC Genomics">
        <title>Genome assembly of redclaw crayfish (Cherax quadricarinatus) provides insights into its immune adaptation and hypoxia tolerance.</title>
        <authorList>
            <person name="Liu Z."/>
            <person name="Zheng J."/>
            <person name="Li H."/>
            <person name="Fang K."/>
            <person name="Wang S."/>
            <person name="He J."/>
            <person name="Zhou D."/>
            <person name="Weng S."/>
            <person name="Chi M."/>
            <person name="Gu Z."/>
            <person name="He J."/>
            <person name="Li F."/>
            <person name="Wang M."/>
        </authorList>
    </citation>
    <scope>NUCLEOTIDE SEQUENCE [LARGE SCALE GENOMIC DNA]</scope>
    <source>
        <strain evidence="6">ZL_2023a</strain>
    </source>
</reference>
<comment type="caution">
    <text evidence="6">The sequence shown here is derived from an EMBL/GenBank/DDBJ whole genome shotgun (WGS) entry which is preliminary data.</text>
</comment>
<dbReference type="PANTHER" id="PTHR27001">
    <property type="entry name" value="OS01G0253100 PROTEIN"/>
    <property type="match status" value="1"/>
</dbReference>
<gene>
    <name evidence="6" type="ORF">OTU49_012303</name>
</gene>
<protein>
    <recommendedName>
        <fullName evidence="5">Protein kinase domain-containing protein</fullName>
    </recommendedName>
</protein>
<evidence type="ECO:0000256" key="4">
    <source>
        <dbReference type="RuleBase" id="RU000304"/>
    </source>
</evidence>